<organism evidence="1 2">
    <name type="scientific">Thermomonospora cellulosilytica</name>
    <dbReference type="NCBI Taxonomy" id="1411118"/>
    <lineage>
        <taxon>Bacteria</taxon>
        <taxon>Bacillati</taxon>
        <taxon>Actinomycetota</taxon>
        <taxon>Actinomycetes</taxon>
        <taxon>Streptosporangiales</taxon>
        <taxon>Thermomonosporaceae</taxon>
        <taxon>Thermomonospora</taxon>
    </lineage>
</organism>
<evidence type="ECO:0000313" key="1">
    <source>
        <dbReference type="EMBL" id="MBA9005379.1"/>
    </source>
</evidence>
<sequence length="40" mass="4116">MRAVRRDALGGPAVIEEMATALAAGRRSAGEVLLEVAHGL</sequence>
<gene>
    <name evidence="1" type="ORF">HNR21_004261</name>
</gene>
<accession>A0A7W3N0P2</accession>
<name>A0A7W3N0P2_9ACTN</name>
<protein>
    <submittedName>
        <fullName evidence="1">Uncharacterized protein</fullName>
    </submittedName>
</protein>
<evidence type="ECO:0000313" key="2">
    <source>
        <dbReference type="Proteomes" id="UP000539313"/>
    </source>
</evidence>
<reference evidence="1 2" key="1">
    <citation type="submission" date="2020-08" db="EMBL/GenBank/DDBJ databases">
        <title>Sequencing the genomes of 1000 actinobacteria strains.</title>
        <authorList>
            <person name="Klenk H.-P."/>
        </authorList>
    </citation>
    <scope>NUCLEOTIDE SEQUENCE [LARGE SCALE GENOMIC DNA]</scope>
    <source>
        <strain evidence="1 2">DSM 45823</strain>
    </source>
</reference>
<dbReference type="Proteomes" id="UP000539313">
    <property type="component" value="Unassembled WGS sequence"/>
</dbReference>
<comment type="caution">
    <text evidence="1">The sequence shown here is derived from an EMBL/GenBank/DDBJ whole genome shotgun (WGS) entry which is preliminary data.</text>
</comment>
<keyword evidence="2" id="KW-1185">Reference proteome</keyword>
<dbReference type="AlphaFoldDB" id="A0A7W3N0P2"/>
<dbReference type="EMBL" id="JACJII010000001">
    <property type="protein sequence ID" value="MBA9005379.1"/>
    <property type="molecule type" value="Genomic_DNA"/>
</dbReference>
<proteinExistence type="predicted"/>